<evidence type="ECO:0000313" key="1">
    <source>
        <dbReference type="EMBL" id="KIL45447.1"/>
    </source>
</evidence>
<accession>A0A0C2V8Z7</accession>
<name>A0A0C2V8Z7_9BACL</name>
<keyword evidence="2" id="KW-1185">Reference proteome</keyword>
<comment type="caution">
    <text evidence="1">The sequence shown here is derived from an EMBL/GenBank/DDBJ whole genome shotgun (WGS) entry which is preliminary data.</text>
</comment>
<protein>
    <submittedName>
        <fullName evidence="1">Uncharacterized protein</fullName>
    </submittedName>
</protein>
<organism evidence="1 2">
    <name type="scientific">Jeotgalibacillus soli</name>
    <dbReference type="NCBI Taxonomy" id="889306"/>
    <lineage>
        <taxon>Bacteria</taxon>
        <taxon>Bacillati</taxon>
        <taxon>Bacillota</taxon>
        <taxon>Bacilli</taxon>
        <taxon>Bacillales</taxon>
        <taxon>Caryophanaceae</taxon>
        <taxon>Jeotgalibacillus</taxon>
    </lineage>
</organism>
<gene>
    <name evidence="1" type="ORF">KP78_29910</name>
</gene>
<evidence type="ECO:0000313" key="2">
    <source>
        <dbReference type="Proteomes" id="UP000031938"/>
    </source>
</evidence>
<reference evidence="1 2" key="1">
    <citation type="submission" date="2015-01" db="EMBL/GenBank/DDBJ databases">
        <title>Genome sequencing of Jeotgalibacillus soli.</title>
        <authorList>
            <person name="Goh K.M."/>
            <person name="Chan K.-G."/>
            <person name="Yaakop A.S."/>
            <person name="Ee R."/>
            <person name="Gan H.M."/>
            <person name="Chan C.S."/>
        </authorList>
    </citation>
    <scope>NUCLEOTIDE SEQUENCE [LARGE SCALE GENOMIC DNA]</scope>
    <source>
        <strain evidence="1 2">P9</strain>
    </source>
</reference>
<sequence length="37" mass="4356">MDGVKIVLKRRFFSPLLVYNKSNKKRSEKINGQSFIN</sequence>
<dbReference type="EMBL" id="JXRP01000018">
    <property type="protein sequence ID" value="KIL45447.1"/>
    <property type="molecule type" value="Genomic_DNA"/>
</dbReference>
<proteinExistence type="predicted"/>
<dbReference type="STRING" id="889306.KP78_29910"/>
<dbReference type="Proteomes" id="UP000031938">
    <property type="component" value="Unassembled WGS sequence"/>
</dbReference>
<dbReference type="AlphaFoldDB" id="A0A0C2V8Z7"/>